<dbReference type="PANTHER" id="PTHR38030">
    <property type="entry name" value="PROTOPORPHYRINOGEN IX DEHYDROGENASE [MENAQUINONE]"/>
    <property type="match status" value="1"/>
</dbReference>
<comment type="caution">
    <text evidence="2">The sequence shown here is derived from an EMBL/GenBank/DDBJ whole genome shotgun (WGS) entry which is preliminary data.</text>
</comment>
<dbReference type="GO" id="GO:0010181">
    <property type="term" value="F:FMN binding"/>
    <property type="evidence" value="ECO:0007669"/>
    <property type="project" value="TreeGrafter"/>
</dbReference>
<protein>
    <submittedName>
        <fullName evidence="2">Flavodoxin-like protein</fullName>
    </submittedName>
</protein>
<dbReference type="AlphaFoldDB" id="A0A9P4M1B2"/>
<name>A0A9P4M1B2_9PEZI</name>
<evidence type="ECO:0000313" key="2">
    <source>
        <dbReference type="EMBL" id="KAF2094451.1"/>
    </source>
</evidence>
<dbReference type="InterPro" id="IPR026816">
    <property type="entry name" value="Flavodoxin_dom"/>
</dbReference>
<reference evidence="2" key="1">
    <citation type="journal article" date="2020" name="Stud. Mycol.">
        <title>101 Dothideomycetes genomes: a test case for predicting lifestyles and emergence of pathogens.</title>
        <authorList>
            <person name="Haridas S."/>
            <person name="Albert R."/>
            <person name="Binder M."/>
            <person name="Bloem J."/>
            <person name="Labutti K."/>
            <person name="Salamov A."/>
            <person name="Andreopoulos B."/>
            <person name="Baker S."/>
            <person name="Barry K."/>
            <person name="Bills G."/>
            <person name="Bluhm B."/>
            <person name="Cannon C."/>
            <person name="Castanera R."/>
            <person name="Culley D."/>
            <person name="Daum C."/>
            <person name="Ezra D."/>
            <person name="Gonzalez J."/>
            <person name="Henrissat B."/>
            <person name="Kuo A."/>
            <person name="Liang C."/>
            <person name="Lipzen A."/>
            <person name="Lutzoni F."/>
            <person name="Magnuson J."/>
            <person name="Mondo S."/>
            <person name="Nolan M."/>
            <person name="Ohm R."/>
            <person name="Pangilinan J."/>
            <person name="Park H.-J."/>
            <person name="Ramirez L."/>
            <person name="Alfaro M."/>
            <person name="Sun H."/>
            <person name="Tritt A."/>
            <person name="Yoshinaga Y."/>
            <person name="Zwiers L.-H."/>
            <person name="Turgeon B."/>
            <person name="Goodwin S."/>
            <person name="Spatafora J."/>
            <person name="Crous P."/>
            <person name="Grigoriev I."/>
        </authorList>
    </citation>
    <scope>NUCLEOTIDE SEQUENCE</scope>
    <source>
        <strain evidence="2">CBS 133067</strain>
    </source>
</reference>
<organism evidence="2 3">
    <name type="scientific">Rhizodiscina lignyota</name>
    <dbReference type="NCBI Taxonomy" id="1504668"/>
    <lineage>
        <taxon>Eukaryota</taxon>
        <taxon>Fungi</taxon>
        <taxon>Dikarya</taxon>
        <taxon>Ascomycota</taxon>
        <taxon>Pezizomycotina</taxon>
        <taxon>Dothideomycetes</taxon>
        <taxon>Pleosporomycetidae</taxon>
        <taxon>Aulographales</taxon>
        <taxon>Rhizodiscinaceae</taxon>
        <taxon>Rhizodiscina</taxon>
    </lineage>
</organism>
<dbReference type="InterPro" id="IPR029039">
    <property type="entry name" value="Flavoprotein-like_sf"/>
</dbReference>
<dbReference type="Proteomes" id="UP000799772">
    <property type="component" value="Unassembled WGS sequence"/>
</dbReference>
<dbReference type="OrthoDB" id="3505753at2759"/>
<evidence type="ECO:0000313" key="3">
    <source>
        <dbReference type="Proteomes" id="UP000799772"/>
    </source>
</evidence>
<dbReference type="Gene3D" id="3.40.50.360">
    <property type="match status" value="1"/>
</dbReference>
<gene>
    <name evidence="2" type="ORF">NA57DRAFT_60494</name>
</gene>
<evidence type="ECO:0000259" key="1">
    <source>
        <dbReference type="Pfam" id="PF12724"/>
    </source>
</evidence>
<keyword evidence="3" id="KW-1185">Reference proteome</keyword>
<feature type="domain" description="Flavodoxin" evidence="1">
    <location>
        <begin position="4"/>
        <end position="138"/>
    </location>
</feature>
<dbReference type="PANTHER" id="PTHR38030:SF2">
    <property type="entry name" value="PROTOPORPHYRINOGEN IX DEHYDROGENASE [QUINONE]"/>
    <property type="match status" value="1"/>
</dbReference>
<proteinExistence type="predicted"/>
<dbReference type="GO" id="GO:0006783">
    <property type="term" value="P:heme biosynthetic process"/>
    <property type="evidence" value="ECO:0007669"/>
    <property type="project" value="TreeGrafter"/>
</dbReference>
<dbReference type="EMBL" id="ML978134">
    <property type="protein sequence ID" value="KAF2094451.1"/>
    <property type="molecule type" value="Genomic_DNA"/>
</dbReference>
<dbReference type="InterPro" id="IPR052200">
    <property type="entry name" value="Protoporphyrinogen_IX_DH"/>
</dbReference>
<sequence>MSILVTYATSKGSTIGVAERLAEHLKLYASSVDCLPVRKVSATSLTKYSAIIVGSAVQMYEWLTPARNFIHDNEAVLKTKPVWAFSVGFPAEDAERVQQEGSLAEKIRKYVPDLKAHKFFYGRLRRRDLGVYWRLVLQCFAPQYVQRWGDERNWEEIEAWADMVGKEIRDGRSSTAI</sequence>
<dbReference type="Pfam" id="PF12724">
    <property type="entry name" value="Flavodoxin_5"/>
    <property type="match status" value="1"/>
</dbReference>
<dbReference type="GO" id="GO:0070819">
    <property type="term" value="F:menaquinone-dependent protoporphyrinogen oxidase activity"/>
    <property type="evidence" value="ECO:0007669"/>
    <property type="project" value="TreeGrafter"/>
</dbReference>
<accession>A0A9P4M1B2</accession>
<dbReference type="SUPFAM" id="SSF52218">
    <property type="entry name" value="Flavoproteins"/>
    <property type="match status" value="1"/>
</dbReference>